<dbReference type="PANTHER" id="PTHR43649:SF28">
    <property type="entry name" value="BINDING PROTEIN COMPONENT OF ABC SUGAR TRANSPORTER-RELATED"/>
    <property type="match status" value="1"/>
</dbReference>
<dbReference type="InterPro" id="IPR006059">
    <property type="entry name" value="SBP"/>
</dbReference>
<evidence type="ECO:0000256" key="6">
    <source>
        <dbReference type="ARBA" id="ARBA00049753"/>
    </source>
</evidence>
<evidence type="ECO:0000256" key="5">
    <source>
        <dbReference type="ARBA" id="ARBA00049629"/>
    </source>
</evidence>
<comment type="similarity">
    <text evidence="2">Belongs to the bacterial solute-binding protein 1 family.</text>
</comment>
<feature type="chain" id="PRO_5007597054" description="Probable sugar-binding periplasmic protein" evidence="7">
    <location>
        <begin position="25"/>
        <end position="414"/>
    </location>
</feature>
<organism evidence="8 9">
    <name type="scientific">Thalassospira lucentensis</name>
    <dbReference type="NCBI Taxonomy" id="168935"/>
    <lineage>
        <taxon>Bacteria</taxon>
        <taxon>Pseudomonadati</taxon>
        <taxon>Pseudomonadota</taxon>
        <taxon>Alphaproteobacteria</taxon>
        <taxon>Rhodospirillales</taxon>
        <taxon>Thalassospiraceae</taxon>
        <taxon>Thalassospira</taxon>
    </lineage>
</organism>
<comment type="caution">
    <text evidence="8">The sequence shown here is derived from an EMBL/GenBank/DDBJ whole genome shotgun (WGS) entry which is preliminary data.</text>
</comment>
<reference evidence="8 9" key="1">
    <citation type="submission" date="2015-12" db="EMBL/GenBank/DDBJ databases">
        <title>Genome sequence of Thalassospira lucentensis MCCC 1A02072.</title>
        <authorList>
            <person name="Lu L."/>
            <person name="Lai Q."/>
            <person name="Shao Z."/>
            <person name="Qian P."/>
        </authorList>
    </citation>
    <scope>NUCLEOTIDE SEQUENCE [LARGE SCALE GENOMIC DNA]</scope>
    <source>
        <strain evidence="8 9">MCCC 1A02072</strain>
    </source>
</reference>
<comment type="subcellular location">
    <subcellularLocation>
        <location evidence="1">Periplasm</location>
    </subcellularLocation>
</comment>
<evidence type="ECO:0000256" key="4">
    <source>
        <dbReference type="ARBA" id="ARBA00022729"/>
    </source>
</evidence>
<feature type="signal peptide" evidence="7">
    <location>
        <begin position="1"/>
        <end position="24"/>
    </location>
</feature>
<proteinExistence type="inferred from homology"/>
<dbReference type="GO" id="GO:0042597">
    <property type="term" value="C:periplasmic space"/>
    <property type="evidence" value="ECO:0007669"/>
    <property type="project" value="UniProtKB-SubCell"/>
</dbReference>
<evidence type="ECO:0000256" key="3">
    <source>
        <dbReference type="ARBA" id="ARBA00022448"/>
    </source>
</evidence>
<dbReference type="EMBL" id="LPVY01000005">
    <property type="protein sequence ID" value="KZB66702.1"/>
    <property type="molecule type" value="Genomic_DNA"/>
</dbReference>
<dbReference type="OrthoDB" id="9798191at2"/>
<keyword evidence="3" id="KW-0813">Transport</keyword>
<dbReference type="Proteomes" id="UP000076335">
    <property type="component" value="Unassembled WGS sequence"/>
</dbReference>
<dbReference type="Pfam" id="PF01547">
    <property type="entry name" value="SBP_bac_1"/>
    <property type="match status" value="1"/>
</dbReference>
<name>A0A154L7X5_9PROT</name>
<dbReference type="RefSeq" id="WP_062949936.1">
    <property type="nucleotide sequence ID" value="NZ_LPVY01000005.1"/>
</dbReference>
<evidence type="ECO:0000313" key="8">
    <source>
        <dbReference type="EMBL" id="KZB66702.1"/>
    </source>
</evidence>
<comment type="function">
    <text evidence="5">Part of a binding-protein-dependent transport system for a sugar.</text>
</comment>
<dbReference type="SUPFAM" id="SSF53850">
    <property type="entry name" value="Periplasmic binding protein-like II"/>
    <property type="match status" value="1"/>
</dbReference>
<evidence type="ECO:0000256" key="1">
    <source>
        <dbReference type="ARBA" id="ARBA00004418"/>
    </source>
</evidence>
<dbReference type="InterPro" id="IPR050490">
    <property type="entry name" value="Bact_solute-bd_prot1"/>
</dbReference>
<sequence length="414" mass="44316">MKKFSKVAALATFLSAGVSVGALHAQTAEVLHWWTSGSEQAALGEIRAAFEAQGGKWVDTPIAGGGNARAAAVNRMLGGDPATVFQFSIGQQLRELADQGLLADVNAVAEEENWDEKLPPLIVQAAKYDGDYIAAPINIHGENWMFYNTAALEKAGIEVPKSWPEFIDAAKKLEDAGIVPIGLGGQPWQERILFNSVLLGVGGREFYAQLYSTLDDELLASDTMRKVFETFAALKPFVDEASPGRNWNEATNMVIRGDAAFQFMGDWAKGEIIAAGVEPGTTVGCAFAPAIDTAYIMTVDAFAFSAMDGDEAQAAQQKMAEVMLEPDVQIAFNKKKGSIPALLDVPGDSFDACAQKAMATLQDKKTHLVSTGLFGVPSAVSGAIDDSISNFWNSADMSPEQGQEEFRQAISYAK</sequence>
<dbReference type="AlphaFoldDB" id="A0A154L7X5"/>
<protein>
    <recommendedName>
        <fullName evidence="6">Probable sugar-binding periplasmic protein</fullName>
    </recommendedName>
</protein>
<dbReference type="Gene3D" id="3.40.190.10">
    <property type="entry name" value="Periplasmic binding protein-like II"/>
    <property type="match status" value="2"/>
</dbReference>
<dbReference type="PANTHER" id="PTHR43649">
    <property type="entry name" value="ARABINOSE-BINDING PROTEIN-RELATED"/>
    <property type="match status" value="1"/>
</dbReference>
<evidence type="ECO:0000256" key="7">
    <source>
        <dbReference type="SAM" id="SignalP"/>
    </source>
</evidence>
<evidence type="ECO:0000256" key="2">
    <source>
        <dbReference type="ARBA" id="ARBA00008520"/>
    </source>
</evidence>
<gene>
    <name evidence="8" type="ORF">AUP42_14270</name>
</gene>
<keyword evidence="4 7" id="KW-0732">Signal</keyword>
<accession>A0A154L7X5</accession>
<evidence type="ECO:0000313" key="9">
    <source>
        <dbReference type="Proteomes" id="UP000076335"/>
    </source>
</evidence>